<comment type="caution">
    <text evidence="3">The sequence shown here is derived from an EMBL/GenBank/DDBJ whole genome shotgun (WGS) entry which is preliminary data.</text>
</comment>
<feature type="compositionally biased region" description="Low complexity" evidence="1">
    <location>
        <begin position="9"/>
        <end position="33"/>
    </location>
</feature>
<keyword evidence="2" id="KW-1133">Transmembrane helix</keyword>
<feature type="region of interest" description="Disordered" evidence="1">
    <location>
        <begin position="1"/>
        <end position="37"/>
    </location>
</feature>
<proteinExistence type="predicted"/>
<name>A0ABP8TC37_9ACTN</name>
<feature type="transmembrane region" description="Helical" evidence="2">
    <location>
        <begin position="46"/>
        <end position="66"/>
    </location>
</feature>
<keyword evidence="2" id="KW-0472">Membrane</keyword>
<organism evidence="3 4">
    <name type="scientific">Actinoallomurus liliacearum</name>
    <dbReference type="NCBI Taxonomy" id="1080073"/>
    <lineage>
        <taxon>Bacteria</taxon>
        <taxon>Bacillati</taxon>
        <taxon>Actinomycetota</taxon>
        <taxon>Actinomycetes</taxon>
        <taxon>Streptosporangiales</taxon>
        <taxon>Thermomonosporaceae</taxon>
        <taxon>Actinoallomurus</taxon>
    </lineage>
</organism>
<keyword evidence="2" id="KW-0812">Transmembrane</keyword>
<feature type="transmembrane region" description="Helical" evidence="2">
    <location>
        <begin position="95"/>
        <end position="115"/>
    </location>
</feature>
<evidence type="ECO:0000256" key="2">
    <source>
        <dbReference type="SAM" id="Phobius"/>
    </source>
</evidence>
<reference evidence="4" key="1">
    <citation type="journal article" date="2019" name="Int. J. Syst. Evol. Microbiol.">
        <title>The Global Catalogue of Microorganisms (GCM) 10K type strain sequencing project: providing services to taxonomists for standard genome sequencing and annotation.</title>
        <authorList>
            <consortium name="The Broad Institute Genomics Platform"/>
            <consortium name="The Broad Institute Genome Sequencing Center for Infectious Disease"/>
            <person name="Wu L."/>
            <person name="Ma J."/>
        </authorList>
    </citation>
    <scope>NUCLEOTIDE SEQUENCE [LARGE SCALE GENOMIC DNA]</scope>
    <source>
        <strain evidence="4">JCM 17938</strain>
    </source>
</reference>
<protein>
    <recommendedName>
        <fullName evidence="5">DUF4328 domain-containing protein</fullName>
    </recommendedName>
</protein>
<keyword evidence="4" id="KW-1185">Reference proteome</keyword>
<evidence type="ECO:0008006" key="5">
    <source>
        <dbReference type="Google" id="ProtNLM"/>
    </source>
</evidence>
<sequence length="317" mass="34638">MPGEPPERGTASPAPPTASETAPGTSASSPAESGGDGGKGNEILRWLIGAVANATVLTALLVYFGWQRNDVQSQELGFDESILGMSTRDYVLRSVWPVLVLLLTIAIGGMVWLQWDDRLVRRIRAGGRDDRVVRWTLRVLPFAWLILPGAVWIVGYVWRAAAYVAFPFSIGAGVLLLVYAIQLRGMLPGASEPPPGRVPLLRAFAAIIVGVSLFWGASDYATIQGYAMADRFAAGIRNLTQVVVYSPKRLYLTAPGVTETTLTDEKAAYRYRYTGLRLNLHTGGHYVLVSDGWTPRHGVVMLIADDDPVRLEFVRDR</sequence>
<evidence type="ECO:0000313" key="3">
    <source>
        <dbReference type="EMBL" id="GAA4604036.1"/>
    </source>
</evidence>
<feature type="transmembrane region" description="Helical" evidence="2">
    <location>
        <begin position="135"/>
        <end position="154"/>
    </location>
</feature>
<dbReference type="RefSeq" id="WP_345350014.1">
    <property type="nucleotide sequence ID" value="NZ_BAABHJ010000003.1"/>
</dbReference>
<gene>
    <name evidence="3" type="ORF">GCM10023195_13640</name>
</gene>
<feature type="transmembrane region" description="Helical" evidence="2">
    <location>
        <begin position="160"/>
        <end position="179"/>
    </location>
</feature>
<evidence type="ECO:0000256" key="1">
    <source>
        <dbReference type="SAM" id="MobiDB-lite"/>
    </source>
</evidence>
<accession>A0ABP8TC37</accession>
<dbReference type="EMBL" id="BAABHJ010000003">
    <property type="protein sequence ID" value="GAA4604036.1"/>
    <property type="molecule type" value="Genomic_DNA"/>
</dbReference>
<feature type="transmembrane region" description="Helical" evidence="2">
    <location>
        <begin position="200"/>
        <end position="218"/>
    </location>
</feature>
<evidence type="ECO:0000313" key="4">
    <source>
        <dbReference type="Proteomes" id="UP001500212"/>
    </source>
</evidence>
<dbReference type="Proteomes" id="UP001500212">
    <property type="component" value="Unassembled WGS sequence"/>
</dbReference>